<dbReference type="Pfam" id="PF08818">
    <property type="entry name" value="DUF1801"/>
    <property type="match status" value="1"/>
</dbReference>
<evidence type="ECO:0000259" key="1">
    <source>
        <dbReference type="Pfam" id="PF08818"/>
    </source>
</evidence>
<dbReference type="RefSeq" id="WP_205279829.1">
    <property type="nucleotide sequence ID" value="NZ_JAFFPU010000038.1"/>
</dbReference>
<name>A0ABS2UBD6_9LEPT</name>
<dbReference type="Gene3D" id="3.90.1150.200">
    <property type="match status" value="1"/>
</dbReference>
<keyword evidence="4" id="KW-1185">Reference proteome</keyword>
<comment type="caution">
    <text evidence="2">The sequence shown here is derived from an EMBL/GenBank/DDBJ whole genome shotgun (WGS) entry which is preliminary data.</text>
</comment>
<feature type="domain" description="YdhG-like" evidence="1">
    <location>
        <begin position="38"/>
        <end position="128"/>
    </location>
</feature>
<dbReference type="SUPFAM" id="SSF159888">
    <property type="entry name" value="YdhG-like"/>
    <property type="match status" value="1"/>
</dbReference>
<sequence>MKPLKVNFKKTEIRSRSLSGVKYKTIDEYIGSFPKETREILSEMRNIVRKAAPQAKEKIGYNMPAFEYNGILVYFAAYKKHLGFYPTSIATKIFADDLAPYKYSKGAIQFPLDRKLPKTLISKIVKLRVEENKKKLK</sequence>
<dbReference type="EMBL" id="JAFFPU010000038">
    <property type="protein sequence ID" value="MBM9577679.1"/>
    <property type="molecule type" value="Genomic_DNA"/>
</dbReference>
<protein>
    <submittedName>
        <fullName evidence="2">DUF1801 domain-containing protein</fullName>
    </submittedName>
</protein>
<evidence type="ECO:0000313" key="3">
    <source>
        <dbReference type="EMBL" id="MBM9577741.1"/>
    </source>
</evidence>
<gene>
    <name evidence="2" type="ORF">JWG45_11000</name>
    <name evidence="3" type="ORF">JWG45_11315</name>
</gene>
<organism evidence="2 4">
    <name type="scientific">Leptospira ainlahdjerensis</name>
    <dbReference type="NCBI Taxonomy" id="2810033"/>
    <lineage>
        <taxon>Bacteria</taxon>
        <taxon>Pseudomonadati</taxon>
        <taxon>Spirochaetota</taxon>
        <taxon>Spirochaetia</taxon>
        <taxon>Leptospirales</taxon>
        <taxon>Leptospiraceae</taxon>
        <taxon>Leptospira</taxon>
    </lineage>
</organism>
<proteinExistence type="predicted"/>
<dbReference type="Proteomes" id="UP000724686">
    <property type="component" value="Unassembled WGS sequence"/>
</dbReference>
<dbReference type="InterPro" id="IPR014922">
    <property type="entry name" value="YdhG-like"/>
</dbReference>
<accession>A0ABS2UBD6</accession>
<dbReference type="EMBL" id="JAFFPU010000038">
    <property type="protein sequence ID" value="MBM9577741.1"/>
    <property type="molecule type" value="Genomic_DNA"/>
</dbReference>
<reference evidence="2 4" key="1">
    <citation type="submission" date="2021-02" db="EMBL/GenBank/DDBJ databases">
        <title>Leptospira ainlahdjerensis sp. nov., Leptospira ainazelensis sp. nov., Leptospira abararensis sp. nov. and Leptospira chreensis sp. nov., four new species isolated from water sources in Algeria.</title>
        <authorList>
            <person name="Amara Korba A."/>
            <person name="Kainiu M."/>
            <person name="Vincent A.T."/>
            <person name="Mariet J.-F."/>
            <person name="Veyrier F.J."/>
            <person name="Goarant C."/>
            <person name="Picardeau M."/>
        </authorList>
    </citation>
    <scope>NUCLEOTIDE SEQUENCE [LARGE SCALE GENOMIC DNA]</scope>
    <source>
        <strain evidence="2 4">201903070</strain>
    </source>
</reference>
<evidence type="ECO:0000313" key="2">
    <source>
        <dbReference type="EMBL" id="MBM9577679.1"/>
    </source>
</evidence>
<evidence type="ECO:0000313" key="4">
    <source>
        <dbReference type="Proteomes" id="UP000724686"/>
    </source>
</evidence>